<gene>
    <name evidence="1" type="ORF">BYL167_LOCUS72024</name>
</gene>
<feature type="non-terminal residue" evidence="1">
    <location>
        <position position="1"/>
    </location>
</feature>
<protein>
    <submittedName>
        <fullName evidence="1">Uncharacterized protein</fullName>
    </submittedName>
</protein>
<proteinExistence type="predicted"/>
<dbReference type="Proteomes" id="UP000681967">
    <property type="component" value="Unassembled WGS sequence"/>
</dbReference>
<accession>A0A8S3G219</accession>
<dbReference type="EMBL" id="CAJOBH010257033">
    <property type="protein sequence ID" value="CAF5149586.1"/>
    <property type="molecule type" value="Genomic_DNA"/>
</dbReference>
<evidence type="ECO:0000313" key="2">
    <source>
        <dbReference type="Proteomes" id="UP000681967"/>
    </source>
</evidence>
<name>A0A8S3G219_9BILA</name>
<comment type="caution">
    <text evidence="1">The sequence shown here is derived from an EMBL/GenBank/DDBJ whole genome shotgun (WGS) entry which is preliminary data.</text>
</comment>
<sequence length="56" mass="6170">RFDPKTGVAIERGGFGLGETIDKSLKCDSKHYLCCYENLCNTQTVGFCAKPAQKIN</sequence>
<reference evidence="1" key="1">
    <citation type="submission" date="2021-02" db="EMBL/GenBank/DDBJ databases">
        <authorList>
            <person name="Nowell W R."/>
        </authorList>
    </citation>
    <scope>NUCLEOTIDE SEQUENCE</scope>
</reference>
<dbReference type="AlphaFoldDB" id="A0A8S3G219"/>
<evidence type="ECO:0000313" key="1">
    <source>
        <dbReference type="EMBL" id="CAF5149586.1"/>
    </source>
</evidence>
<organism evidence="1 2">
    <name type="scientific">Rotaria magnacalcarata</name>
    <dbReference type="NCBI Taxonomy" id="392030"/>
    <lineage>
        <taxon>Eukaryota</taxon>
        <taxon>Metazoa</taxon>
        <taxon>Spiralia</taxon>
        <taxon>Gnathifera</taxon>
        <taxon>Rotifera</taxon>
        <taxon>Eurotatoria</taxon>
        <taxon>Bdelloidea</taxon>
        <taxon>Philodinida</taxon>
        <taxon>Philodinidae</taxon>
        <taxon>Rotaria</taxon>
    </lineage>
</organism>